<evidence type="ECO:0000313" key="7">
    <source>
        <dbReference type="EMBL" id="OEG12300.1"/>
    </source>
</evidence>
<sequence>MIALLKNNGFRLIQKHQRLLLMLGIMVISIIIAIYMSGRENAPLHIGVIGDEHHELVSNQRITVSHLTEDPSMLQLLKGEYDAVITKEKNQLTVASIKNEPFEKEIRQSLLNPNNTALKQQTTSIGSRIIGFLLMFLLMSAVVNMYIFNEDKEKHLLERIVATPTSFWKLLLSYSLLTFGLLLFPTLAILAIAKTIFSVTIGFSFIQYLFLLCLISLIGTAYSLFIAAFISTSDQANMIGSMTVMLTTILSGSFFSFEGGNRWIDGLIKWLPQKNYLNIVELIESGGPLKNVYFELFYLLGLTLLFFSLAVLKTKKEYVRK</sequence>
<dbReference type="OrthoDB" id="1655516at2"/>
<evidence type="ECO:0000313" key="8">
    <source>
        <dbReference type="Proteomes" id="UP000095094"/>
    </source>
</evidence>
<protein>
    <recommendedName>
        <fullName evidence="6">ABC-2 type transporter transmembrane domain-containing protein</fullName>
    </recommendedName>
</protein>
<dbReference type="GO" id="GO:0016020">
    <property type="term" value="C:membrane"/>
    <property type="evidence" value="ECO:0007669"/>
    <property type="project" value="UniProtKB-SubCell"/>
</dbReference>
<feature type="transmembrane region" description="Helical" evidence="5">
    <location>
        <begin position="292"/>
        <end position="312"/>
    </location>
</feature>
<feature type="transmembrane region" description="Helical" evidence="5">
    <location>
        <begin position="129"/>
        <end position="149"/>
    </location>
</feature>
<dbReference type="InterPro" id="IPR013525">
    <property type="entry name" value="ABC2_TM"/>
</dbReference>
<reference evidence="8" key="1">
    <citation type="submission" date="2016-09" db="EMBL/GenBank/DDBJ databases">
        <authorList>
            <person name="Gulvik C.A."/>
        </authorList>
    </citation>
    <scope>NUCLEOTIDE SEQUENCE [LARGE SCALE GENOMIC DNA]</scope>
    <source>
        <strain evidence="8">LMG 8895</strain>
    </source>
</reference>
<evidence type="ECO:0000256" key="4">
    <source>
        <dbReference type="ARBA" id="ARBA00023136"/>
    </source>
</evidence>
<feature type="transmembrane region" description="Helical" evidence="5">
    <location>
        <begin position="20"/>
        <end position="38"/>
    </location>
</feature>
<keyword evidence="3 5" id="KW-1133">Transmembrane helix</keyword>
<evidence type="ECO:0000256" key="3">
    <source>
        <dbReference type="ARBA" id="ARBA00022989"/>
    </source>
</evidence>
<evidence type="ECO:0000256" key="1">
    <source>
        <dbReference type="ARBA" id="ARBA00004141"/>
    </source>
</evidence>
<feature type="domain" description="ABC-2 type transporter transmembrane" evidence="6">
    <location>
        <begin position="58"/>
        <end position="312"/>
    </location>
</feature>
<dbReference type="RefSeq" id="WP_069664005.1">
    <property type="nucleotide sequence ID" value="NZ_JBHUJJ010000001.1"/>
</dbReference>
<name>A0A1E5GJ75_9ENTE</name>
<feature type="transmembrane region" description="Helical" evidence="5">
    <location>
        <begin position="170"/>
        <end position="193"/>
    </location>
</feature>
<organism evidence="7 8">
    <name type="scientific">Enterococcus termitis</name>
    <dbReference type="NCBI Taxonomy" id="332950"/>
    <lineage>
        <taxon>Bacteria</taxon>
        <taxon>Bacillati</taxon>
        <taxon>Bacillota</taxon>
        <taxon>Bacilli</taxon>
        <taxon>Lactobacillales</taxon>
        <taxon>Enterococcaceae</taxon>
        <taxon>Enterococcus</taxon>
    </lineage>
</organism>
<accession>A0A1E5GJ75</accession>
<dbReference type="Pfam" id="PF12698">
    <property type="entry name" value="ABC2_membrane_3"/>
    <property type="match status" value="1"/>
</dbReference>
<keyword evidence="2 5" id="KW-0812">Transmembrane</keyword>
<feature type="transmembrane region" description="Helical" evidence="5">
    <location>
        <begin position="237"/>
        <end position="257"/>
    </location>
</feature>
<feature type="transmembrane region" description="Helical" evidence="5">
    <location>
        <begin position="205"/>
        <end position="230"/>
    </location>
</feature>
<gene>
    <name evidence="7" type="ORF">BCR25_07080</name>
</gene>
<dbReference type="InterPro" id="IPR052902">
    <property type="entry name" value="ABC-2_transporter"/>
</dbReference>
<dbReference type="PANTHER" id="PTHR43027:SF1">
    <property type="entry name" value="DOXORUBICIN RESISTANCE ABC TRANSPORTER PERMEASE PROTEIN DRRC-RELATED"/>
    <property type="match status" value="1"/>
</dbReference>
<comment type="caution">
    <text evidence="7">The sequence shown here is derived from an EMBL/GenBank/DDBJ whole genome shotgun (WGS) entry which is preliminary data.</text>
</comment>
<proteinExistence type="predicted"/>
<dbReference type="AlphaFoldDB" id="A0A1E5GJ75"/>
<dbReference type="Proteomes" id="UP000095094">
    <property type="component" value="Unassembled WGS sequence"/>
</dbReference>
<dbReference type="PANTHER" id="PTHR43027">
    <property type="entry name" value="DOXORUBICIN RESISTANCE ABC TRANSPORTER PERMEASE PROTEIN DRRC-RELATED"/>
    <property type="match status" value="1"/>
</dbReference>
<keyword evidence="4 5" id="KW-0472">Membrane</keyword>
<evidence type="ECO:0000259" key="6">
    <source>
        <dbReference type="Pfam" id="PF12698"/>
    </source>
</evidence>
<dbReference type="GO" id="GO:0140359">
    <property type="term" value="F:ABC-type transporter activity"/>
    <property type="evidence" value="ECO:0007669"/>
    <property type="project" value="InterPro"/>
</dbReference>
<comment type="subcellular location">
    <subcellularLocation>
        <location evidence="1">Membrane</location>
        <topology evidence="1">Multi-pass membrane protein</topology>
    </subcellularLocation>
</comment>
<evidence type="ECO:0000256" key="5">
    <source>
        <dbReference type="SAM" id="Phobius"/>
    </source>
</evidence>
<evidence type="ECO:0000256" key="2">
    <source>
        <dbReference type="ARBA" id="ARBA00022692"/>
    </source>
</evidence>
<keyword evidence="8" id="KW-1185">Reference proteome</keyword>
<dbReference type="EMBL" id="MIJY01000034">
    <property type="protein sequence ID" value="OEG12300.1"/>
    <property type="molecule type" value="Genomic_DNA"/>
</dbReference>